<reference evidence="2" key="1">
    <citation type="journal article" date="2015" name="Nature">
        <title>Complex archaea that bridge the gap between prokaryotes and eukaryotes.</title>
        <authorList>
            <person name="Spang A."/>
            <person name="Saw J.H."/>
            <person name="Jorgensen S.L."/>
            <person name="Zaremba-Niedzwiedzka K."/>
            <person name="Martijn J."/>
            <person name="Lind A.E."/>
            <person name="van Eijk R."/>
            <person name="Schleper C."/>
            <person name="Guy L."/>
            <person name="Ettema T.J."/>
        </authorList>
    </citation>
    <scope>NUCLEOTIDE SEQUENCE</scope>
</reference>
<evidence type="ECO:0000313" key="2">
    <source>
        <dbReference type="EMBL" id="KKL74247.1"/>
    </source>
</evidence>
<keyword evidence="1" id="KW-0812">Transmembrane</keyword>
<accession>A0A0F9HGM1</accession>
<dbReference type="EMBL" id="LAZR01024716">
    <property type="protein sequence ID" value="KKL74247.1"/>
    <property type="molecule type" value="Genomic_DNA"/>
</dbReference>
<feature type="transmembrane region" description="Helical" evidence="1">
    <location>
        <begin position="41"/>
        <end position="62"/>
    </location>
</feature>
<comment type="caution">
    <text evidence="2">The sequence shown here is derived from an EMBL/GenBank/DDBJ whole genome shotgun (WGS) entry which is preliminary data.</text>
</comment>
<gene>
    <name evidence="2" type="ORF">LCGC14_2066820</name>
</gene>
<protein>
    <submittedName>
        <fullName evidence="2">Uncharacterized protein</fullName>
    </submittedName>
</protein>
<evidence type="ECO:0000256" key="1">
    <source>
        <dbReference type="SAM" id="Phobius"/>
    </source>
</evidence>
<dbReference type="AlphaFoldDB" id="A0A0F9HGM1"/>
<sequence length="63" mass="7594">MCYTTDMKKERKTVEEETAELMREIVRALRLMLRMYTWNTIFTFFSTIAGWVALLVVLLVWLM</sequence>
<keyword evidence="1" id="KW-0472">Membrane</keyword>
<keyword evidence="1" id="KW-1133">Transmembrane helix</keyword>
<organism evidence="2">
    <name type="scientific">marine sediment metagenome</name>
    <dbReference type="NCBI Taxonomy" id="412755"/>
    <lineage>
        <taxon>unclassified sequences</taxon>
        <taxon>metagenomes</taxon>
        <taxon>ecological metagenomes</taxon>
    </lineage>
</organism>
<name>A0A0F9HGM1_9ZZZZ</name>
<proteinExistence type="predicted"/>